<dbReference type="Pfam" id="PF08238">
    <property type="entry name" value="Sel1"/>
    <property type="match status" value="1"/>
</dbReference>
<accession>A0ABQ7JRI1</accession>
<dbReference type="SUPFAM" id="SSF81901">
    <property type="entry name" value="HCP-like"/>
    <property type="match status" value="1"/>
</dbReference>
<evidence type="ECO:0000313" key="1">
    <source>
        <dbReference type="EMBL" id="KAG0283747.1"/>
    </source>
</evidence>
<dbReference type="EMBL" id="JAAAIM010000861">
    <property type="protein sequence ID" value="KAG0283747.1"/>
    <property type="molecule type" value="Genomic_DNA"/>
</dbReference>
<dbReference type="Gene3D" id="1.25.40.10">
    <property type="entry name" value="Tetratricopeptide repeat domain"/>
    <property type="match status" value="1"/>
</dbReference>
<comment type="caution">
    <text evidence="1">The sequence shown here is derived from an EMBL/GenBank/DDBJ whole genome shotgun (WGS) entry which is preliminary data.</text>
</comment>
<dbReference type="InterPro" id="IPR006597">
    <property type="entry name" value="Sel1-like"/>
</dbReference>
<protein>
    <recommendedName>
        <fullName evidence="3">HCP-like protein</fullName>
    </recommendedName>
</protein>
<dbReference type="Proteomes" id="UP001194696">
    <property type="component" value="Unassembled WGS sequence"/>
</dbReference>
<evidence type="ECO:0000313" key="2">
    <source>
        <dbReference type="Proteomes" id="UP001194696"/>
    </source>
</evidence>
<sequence>MASQEAHPNFQAVRRVYDSGHSANSSTSSTETIYLVCHPDPSSGKDILLWDDIKAAFDDFVIHVRSGAVVLPFLKGADFKNLHPLRIDIVPGVTLEVVVRGQLGARELLQEPLQKALTETSHEMINTSPVALVNSANNAAPARRNPVGGLVEEAMQNYNHIDNPAALPPRRGPQAIFDEQATPKDNDNDIPKLFTTITGSNSDNSDLEQRYAVALSDIGDLYHFGHNVSQDFSKAMKWYQKAAEQGDAAAQSNVGQLTKTVKVCLRIIYKSWSGTRRRPSKGMQ</sequence>
<name>A0ABQ7JRI1_9FUNG</name>
<organism evidence="1 2">
    <name type="scientific">Linnemannia gamsii</name>
    <dbReference type="NCBI Taxonomy" id="64522"/>
    <lineage>
        <taxon>Eukaryota</taxon>
        <taxon>Fungi</taxon>
        <taxon>Fungi incertae sedis</taxon>
        <taxon>Mucoromycota</taxon>
        <taxon>Mortierellomycotina</taxon>
        <taxon>Mortierellomycetes</taxon>
        <taxon>Mortierellales</taxon>
        <taxon>Mortierellaceae</taxon>
        <taxon>Linnemannia</taxon>
    </lineage>
</organism>
<reference evidence="1 2" key="1">
    <citation type="journal article" date="2020" name="Fungal Divers.">
        <title>Resolving the Mortierellaceae phylogeny through synthesis of multi-gene phylogenetics and phylogenomics.</title>
        <authorList>
            <person name="Vandepol N."/>
            <person name="Liber J."/>
            <person name="Desiro A."/>
            <person name="Na H."/>
            <person name="Kennedy M."/>
            <person name="Barry K."/>
            <person name="Grigoriev I.V."/>
            <person name="Miller A.N."/>
            <person name="O'Donnell K."/>
            <person name="Stajich J.E."/>
            <person name="Bonito G."/>
        </authorList>
    </citation>
    <scope>NUCLEOTIDE SEQUENCE [LARGE SCALE GENOMIC DNA]</scope>
    <source>
        <strain evidence="1 2">AD045</strain>
    </source>
</reference>
<gene>
    <name evidence="1" type="ORF">BGZ96_011871</name>
</gene>
<proteinExistence type="predicted"/>
<evidence type="ECO:0008006" key="3">
    <source>
        <dbReference type="Google" id="ProtNLM"/>
    </source>
</evidence>
<keyword evidence="2" id="KW-1185">Reference proteome</keyword>
<dbReference type="InterPro" id="IPR011990">
    <property type="entry name" value="TPR-like_helical_dom_sf"/>
</dbReference>
<dbReference type="SMART" id="SM00671">
    <property type="entry name" value="SEL1"/>
    <property type="match status" value="1"/>
</dbReference>